<gene>
    <name evidence="3" type="ORF">BGE01nite_03410</name>
</gene>
<reference evidence="3 4" key="1">
    <citation type="submission" date="2019-07" db="EMBL/GenBank/DDBJ databases">
        <title>Whole genome shotgun sequence of Brevifollis gellanilyticus NBRC 108608.</title>
        <authorList>
            <person name="Hosoyama A."/>
            <person name="Uohara A."/>
            <person name="Ohji S."/>
            <person name="Ichikawa N."/>
        </authorList>
    </citation>
    <scope>NUCLEOTIDE SEQUENCE [LARGE SCALE GENOMIC DNA]</scope>
    <source>
        <strain evidence="3 4">NBRC 108608</strain>
    </source>
</reference>
<evidence type="ECO:0000313" key="3">
    <source>
        <dbReference type="EMBL" id="GEP41050.1"/>
    </source>
</evidence>
<dbReference type="SUPFAM" id="SSF54909">
    <property type="entry name" value="Dimeric alpha+beta barrel"/>
    <property type="match status" value="1"/>
</dbReference>
<dbReference type="Proteomes" id="UP000321577">
    <property type="component" value="Unassembled WGS sequence"/>
</dbReference>
<keyword evidence="4" id="KW-1185">Reference proteome</keyword>
<comment type="caution">
    <text evidence="3">The sequence shown here is derived from an EMBL/GenBank/DDBJ whole genome shotgun (WGS) entry which is preliminary data.</text>
</comment>
<dbReference type="OrthoDB" id="9807535at2"/>
<feature type="domain" description="YCII-related" evidence="2">
    <location>
        <begin position="21"/>
        <end position="108"/>
    </location>
</feature>
<name>A0A512M2T9_9BACT</name>
<dbReference type="AlphaFoldDB" id="A0A512M2T9"/>
<accession>A0A512M2T9</accession>
<dbReference type="InterPro" id="IPR011008">
    <property type="entry name" value="Dimeric_a/b-barrel"/>
</dbReference>
<evidence type="ECO:0000259" key="2">
    <source>
        <dbReference type="Pfam" id="PF03795"/>
    </source>
</evidence>
<dbReference type="Pfam" id="PF03795">
    <property type="entry name" value="YCII"/>
    <property type="match status" value="1"/>
</dbReference>
<dbReference type="RefSeq" id="WP_146848529.1">
    <property type="nucleotide sequence ID" value="NZ_BKAG01000002.1"/>
</dbReference>
<dbReference type="InterPro" id="IPR005545">
    <property type="entry name" value="YCII"/>
</dbReference>
<evidence type="ECO:0000313" key="4">
    <source>
        <dbReference type="Proteomes" id="UP000321577"/>
    </source>
</evidence>
<protein>
    <recommendedName>
        <fullName evidence="2">YCII-related domain-containing protein</fullName>
    </recommendedName>
</protein>
<dbReference type="EMBL" id="BKAG01000002">
    <property type="protein sequence ID" value="GEP41050.1"/>
    <property type="molecule type" value="Genomic_DNA"/>
</dbReference>
<comment type="similarity">
    <text evidence="1">Belongs to the YciI family.</text>
</comment>
<organism evidence="3 4">
    <name type="scientific">Brevifollis gellanilyticus</name>
    <dbReference type="NCBI Taxonomy" id="748831"/>
    <lineage>
        <taxon>Bacteria</taxon>
        <taxon>Pseudomonadati</taxon>
        <taxon>Verrucomicrobiota</taxon>
        <taxon>Verrucomicrobiia</taxon>
        <taxon>Verrucomicrobiales</taxon>
        <taxon>Verrucomicrobiaceae</taxon>
    </lineage>
</organism>
<proteinExistence type="inferred from homology"/>
<evidence type="ECO:0000256" key="1">
    <source>
        <dbReference type="ARBA" id="ARBA00007689"/>
    </source>
</evidence>
<sequence length="126" mass="13967">METQEYLVLSRGQWDSTASKEEIETAITKFYDWINDHVAHGRMKHGSRLTTERAVASKTGYVIDSAFAEGKEIIGGYWFIIASSLKQAAEYGAQNPCAALGLSYEIRPLEGVRASAYDITNETPQS</sequence>
<dbReference type="Gene3D" id="3.30.70.1060">
    <property type="entry name" value="Dimeric alpha+beta barrel"/>
    <property type="match status" value="1"/>
</dbReference>